<keyword evidence="8" id="KW-0472">Membrane</keyword>
<sequence length="534" mass="58563">MIEVTRRFARVVANDRVNLRVEPGEIHAIVGENGAGKSTLMKILYGLYRPDSGTIRVHGREVHFRSPADAIAAGIGMVHQHFMLIQTFTVAENVVLGDERTRRGLFFPDDAVRRVAELAKGFQIAVDPAARVGDLSVGQQQRVEILKILYRQADIIILDEPTAVLTPQETDALFDTVRSLRAQGKTIIIITHKLREVMALSDRLTILRAGRNVATLVTAETNPEEIARLMVGRSISLPVLALDAHPIAPSATPEESDQDAGAPRTTERAEVALSPSANGKPVLRLEEVSLQRKAAPPLLSDVTFDVRQGEILGIAGVEGNGQRELVEVITGLTRPTHGRIWILDREVTQFPPREKFAAGLACIPEDRQRQGLILDFTLRENLLLGRHHEPHFRRQLRGEGCRRLLEEFDVRPPDPRLRASQLSGGNQQKVIVAREMTRGAPLLVAAQPTRGIDLGAIEFIHRKLLEMRANGVAILLISAELTEILALSDRVAVMFGGRIVFMAENRGLTEHDLGIHMAGGSKNDASATPLGGIA</sequence>
<evidence type="ECO:0000313" key="11">
    <source>
        <dbReference type="EMBL" id="AXA35010.1"/>
    </source>
</evidence>
<dbReference type="Pfam" id="PF00005">
    <property type="entry name" value="ABC_tran"/>
    <property type="match status" value="2"/>
</dbReference>
<evidence type="ECO:0000256" key="8">
    <source>
        <dbReference type="ARBA" id="ARBA00023136"/>
    </source>
</evidence>
<dbReference type="EMBL" id="CP030759">
    <property type="protein sequence ID" value="AXA35010.1"/>
    <property type="molecule type" value="Genomic_DNA"/>
</dbReference>
<dbReference type="GO" id="GO:0005524">
    <property type="term" value="F:ATP binding"/>
    <property type="evidence" value="ECO:0007669"/>
    <property type="project" value="UniProtKB-KW"/>
</dbReference>
<dbReference type="SUPFAM" id="SSF52540">
    <property type="entry name" value="P-loop containing nucleoside triphosphate hydrolases"/>
    <property type="match status" value="2"/>
</dbReference>
<dbReference type="Proteomes" id="UP000262583">
    <property type="component" value="Chromosome"/>
</dbReference>
<keyword evidence="7" id="KW-1278">Translocase</keyword>
<proteinExistence type="predicted"/>
<dbReference type="PANTHER" id="PTHR43790:SF4">
    <property type="entry name" value="GUANOSINE IMPORT ATP-BINDING PROTEIN NUPO"/>
    <property type="match status" value="1"/>
</dbReference>
<dbReference type="PANTHER" id="PTHR43790">
    <property type="entry name" value="CARBOHYDRATE TRANSPORT ATP-BINDING PROTEIN MG119-RELATED"/>
    <property type="match status" value="1"/>
</dbReference>
<dbReference type="InterPro" id="IPR017871">
    <property type="entry name" value="ABC_transporter-like_CS"/>
</dbReference>
<dbReference type="FunFam" id="3.40.50.300:FF:000127">
    <property type="entry name" value="Ribose import ATP-binding protein RbsA"/>
    <property type="match status" value="1"/>
</dbReference>
<name>A0A2Z4Y1N1_SUMC1</name>
<dbReference type="InterPro" id="IPR003439">
    <property type="entry name" value="ABC_transporter-like_ATP-bd"/>
</dbReference>
<evidence type="ECO:0000259" key="10">
    <source>
        <dbReference type="PROSITE" id="PS50893"/>
    </source>
</evidence>
<dbReference type="PROSITE" id="PS00211">
    <property type="entry name" value="ABC_TRANSPORTER_1"/>
    <property type="match status" value="2"/>
</dbReference>
<evidence type="ECO:0000256" key="6">
    <source>
        <dbReference type="ARBA" id="ARBA00022840"/>
    </source>
</evidence>
<gene>
    <name evidence="11" type="ORF">BRCON_0233</name>
</gene>
<evidence type="ECO:0000256" key="9">
    <source>
        <dbReference type="SAM" id="MobiDB-lite"/>
    </source>
</evidence>
<dbReference type="Gene3D" id="3.40.50.300">
    <property type="entry name" value="P-loop containing nucleotide triphosphate hydrolases"/>
    <property type="match status" value="2"/>
</dbReference>
<feature type="domain" description="ABC transporter" evidence="10">
    <location>
        <begin position="283"/>
        <end position="521"/>
    </location>
</feature>
<dbReference type="GO" id="GO:0016887">
    <property type="term" value="F:ATP hydrolysis activity"/>
    <property type="evidence" value="ECO:0007669"/>
    <property type="project" value="InterPro"/>
</dbReference>
<keyword evidence="2" id="KW-0813">Transport</keyword>
<feature type="region of interest" description="Disordered" evidence="9">
    <location>
        <begin position="248"/>
        <end position="273"/>
    </location>
</feature>
<organism evidence="11 12">
    <name type="scientific">Sumerlaea chitinivorans</name>
    <dbReference type="NCBI Taxonomy" id="2250252"/>
    <lineage>
        <taxon>Bacteria</taxon>
        <taxon>Candidatus Sumerlaeota</taxon>
        <taxon>Candidatus Sumerlaeia</taxon>
        <taxon>Candidatus Sumerlaeales</taxon>
        <taxon>Candidatus Sumerlaeaceae</taxon>
        <taxon>Candidatus Sumerlaea</taxon>
    </lineage>
</organism>
<dbReference type="InterPro" id="IPR003593">
    <property type="entry name" value="AAA+_ATPase"/>
</dbReference>
<dbReference type="CDD" id="cd03216">
    <property type="entry name" value="ABC_Carb_Monos_I"/>
    <property type="match status" value="1"/>
</dbReference>
<protein>
    <submittedName>
        <fullName evidence="11">Nucleoside ABC transporter, ATP-binding protein</fullName>
    </submittedName>
</protein>
<dbReference type="PROSITE" id="PS50893">
    <property type="entry name" value="ABC_TRANSPORTER_2"/>
    <property type="match status" value="2"/>
</dbReference>
<evidence type="ECO:0000256" key="3">
    <source>
        <dbReference type="ARBA" id="ARBA00022475"/>
    </source>
</evidence>
<dbReference type="InterPro" id="IPR050107">
    <property type="entry name" value="ABC_carbohydrate_import_ATPase"/>
</dbReference>
<feature type="domain" description="ABC transporter" evidence="10">
    <location>
        <begin position="2"/>
        <end position="234"/>
    </location>
</feature>
<dbReference type="InterPro" id="IPR027417">
    <property type="entry name" value="P-loop_NTPase"/>
</dbReference>
<evidence type="ECO:0000313" key="12">
    <source>
        <dbReference type="Proteomes" id="UP000262583"/>
    </source>
</evidence>
<keyword evidence="6 11" id="KW-0067">ATP-binding</keyword>
<evidence type="ECO:0000256" key="1">
    <source>
        <dbReference type="ARBA" id="ARBA00004202"/>
    </source>
</evidence>
<evidence type="ECO:0000256" key="2">
    <source>
        <dbReference type="ARBA" id="ARBA00022448"/>
    </source>
</evidence>
<evidence type="ECO:0000256" key="7">
    <source>
        <dbReference type="ARBA" id="ARBA00022967"/>
    </source>
</evidence>
<dbReference type="AlphaFoldDB" id="A0A2Z4Y1N1"/>
<keyword evidence="4" id="KW-0677">Repeat</keyword>
<evidence type="ECO:0000256" key="5">
    <source>
        <dbReference type="ARBA" id="ARBA00022741"/>
    </source>
</evidence>
<dbReference type="CDD" id="cd03215">
    <property type="entry name" value="ABC_Carb_Monos_II"/>
    <property type="match status" value="1"/>
</dbReference>
<accession>A0A2Z4Y1N1</accession>
<keyword evidence="5" id="KW-0547">Nucleotide-binding</keyword>
<dbReference type="KEGG" id="schv:BRCON_0233"/>
<comment type="subcellular location">
    <subcellularLocation>
        <location evidence="1">Cell membrane</location>
        <topology evidence="1">Peripheral membrane protein</topology>
    </subcellularLocation>
</comment>
<dbReference type="SMART" id="SM00382">
    <property type="entry name" value="AAA"/>
    <property type="match status" value="1"/>
</dbReference>
<dbReference type="GO" id="GO:0005886">
    <property type="term" value="C:plasma membrane"/>
    <property type="evidence" value="ECO:0007669"/>
    <property type="project" value="UniProtKB-SubCell"/>
</dbReference>
<keyword evidence="3" id="KW-1003">Cell membrane</keyword>
<evidence type="ECO:0000256" key="4">
    <source>
        <dbReference type="ARBA" id="ARBA00022737"/>
    </source>
</evidence>
<reference evidence="11 12" key="1">
    <citation type="submission" date="2018-05" db="EMBL/GenBank/DDBJ databases">
        <title>A metagenomic window into the 2 km-deep terrestrial subsurface aquifer revealed taxonomically and functionally diverse microbial community comprising novel uncultured bacterial lineages.</title>
        <authorList>
            <person name="Kadnikov V.V."/>
            <person name="Mardanov A.V."/>
            <person name="Beletsky A.V."/>
            <person name="Banks D."/>
            <person name="Pimenov N.V."/>
            <person name="Frank Y.A."/>
            <person name="Karnachuk O.V."/>
            <person name="Ravin N.V."/>
        </authorList>
    </citation>
    <scope>NUCLEOTIDE SEQUENCE [LARGE SCALE GENOMIC DNA]</scope>
    <source>
        <strain evidence="11">BY</strain>
    </source>
</reference>